<comment type="caution">
    <text evidence="1">The sequence shown here is derived from an EMBL/GenBank/DDBJ whole genome shotgun (WGS) entry which is preliminary data.</text>
</comment>
<protein>
    <recommendedName>
        <fullName evidence="3">OsmC family protein</fullName>
    </recommendedName>
</protein>
<evidence type="ECO:0000313" key="2">
    <source>
        <dbReference type="Proteomes" id="UP000005050"/>
    </source>
</evidence>
<proteinExistence type="predicted"/>
<dbReference type="eggNOG" id="COG1764">
    <property type="taxonomic scope" value="Bacteria"/>
</dbReference>
<dbReference type="InterPro" id="IPR015946">
    <property type="entry name" value="KH_dom-like_a/b"/>
</dbReference>
<dbReference type="Proteomes" id="UP000005050">
    <property type="component" value="Unassembled WGS sequence"/>
</dbReference>
<dbReference type="EMBL" id="AHIE01000032">
    <property type="protein sequence ID" value="EHT98853.1"/>
    <property type="molecule type" value="Genomic_DNA"/>
</dbReference>
<dbReference type="PATRIC" id="fig|660596.6.peg.3977"/>
<accession>H3RI91</accession>
<sequence length="59" mass="6596">MVEGERGHFTQITLKPLVTLRDPADAARAEALHHHAHDACFIANSLNFPVSFVPRFVSR</sequence>
<gene>
    <name evidence="1" type="ORF">CKS_1180</name>
</gene>
<dbReference type="Pfam" id="PF02566">
    <property type="entry name" value="OsmC"/>
    <property type="match status" value="1"/>
</dbReference>
<reference evidence="1 2" key="1">
    <citation type="journal article" date="2012" name="Mol. Microbiol.">
        <title>The genetic and structural basis of two distinct terminal side branch residues in stewartan and amylovoran exopolysaccharides and their potential role in host adaptation.</title>
        <authorList>
            <person name="Wang X."/>
            <person name="Yang F."/>
            <person name="von Bodman S.B."/>
        </authorList>
    </citation>
    <scope>NUCLEOTIDE SEQUENCE [LARGE SCALE GENOMIC DNA]</scope>
    <source>
        <strain evidence="1 2">DC283</strain>
    </source>
</reference>
<evidence type="ECO:0008006" key="3">
    <source>
        <dbReference type="Google" id="ProtNLM"/>
    </source>
</evidence>
<dbReference type="InterPro" id="IPR003718">
    <property type="entry name" value="OsmC/Ohr_fam"/>
</dbReference>
<name>H3RI91_PANSE</name>
<dbReference type="SUPFAM" id="SSF82784">
    <property type="entry name" value="OsmC-like"/>
    <property type="match status" value="1"/>
</dbReference>
<dbReference type="AlphaFoldDB" id="H3RI91"/>
<evidence type="ECO:0000313" key="1">
    <source>
        <dbReference type="EMBL" id="EHT98853.1"/>
    </source>
</evidence>
<organism evidence="1 2">
    <name type="scientific">Pantoea stewartii subsp. stewartii DC283</name>
    <dbReference type="NCBI Taxonomy" id="660596"/>
    <lineage>
        <taxon>Bacteria</taxon>
        <taxon>Pseudomonadati</taxon>
        <taxon>Pseudomonadota</taxon>
        <taxon>Gammaproteobacteria</taxon>
        <taxon>Enterobacterales</taxon>
        <taxon>Erwiniaceae</taxon>
        <taxon>Pantoea</taxon>
    </lineage>
</organism>
<dbReference type="Gene3D" id="3.30.300.20">
    <property type="match status" value="1"/>
</dbReference>
<dbReference type="InterPro" id="IPR036102">
    <property type="entry name" value="OsmC/Ohrsf"/>
</dbReference>